<proteinExistence type="inferred from homology"/>
<dbReference type="EMBL" id="JAGMVJ010000008">
    <property type="protein sequence ID" value="KAH7088262.1"/>
    <property type="molecule type" value="Genomic_DNA"/>
</dbReference>
<dbReference type="InterPro" id="IPR002328">
    <property type="entry name" value="ADH_Zn_CS"/>
</dbReference>
<gene>
    <name evidence="6" type="ORF">FB567DRAFT_620612</name>
</gene>
<reference evidence="6" key="1">
    <citation type="journal article" date="2021" name="Nat. Commun.">
        <title>Genetic determinants of endophytism in the Arabidopsis root mycobiome.</title>
        <authorList>
            <person name="Mesny F."/>
            <person name="Miyauchi S."/>
            <person name="Thiergart T."/>
            <person name="Pickel B."/>
            <person name="Atanasova L."/>
            <person name="Karlsson M."/>
            <person name="Huettel B."/>
            <person name="Barry K.W."/>
            <person name="Haridas S."/>
            <person name="Chen C."/>
            <person name="Bauer D."/>
            <person name="Andreopoulos W."/>
            <person name="Pangilinan J."/>
            <person name="LaButti K."/>
            <person name="Riley R."/>
            <person name="Lipzen A."/>
            <person name="Clum A."/>
            <person name="Drula E."/>
            <person name="Henrissat B."/>
            <person name="Kohler A."/>
            <person name="Grigoriev I.V."/>
            <person name="Martin F.M."/>
            <person name="Hacquard S."/>
        </authorList>
    </citation>
    <scope>NUCLEOTIDE SEQUENCE</scope>
    <source>
        <strain evidence="6">MPI-SDFR-AT-0120</strain>
    </source>
</reference>
<dbReference type="SUPFAM" id="SSF50129">
    <property type="entry name" value="GroES-like"/>
    <property type="match status" value="1"/>
</dbReference>
<dbReference type="InterPro" id="IPR036291">
    <property type="entry name" value="NAD(P)-bd_dom_sf"/>
</dbReference>
<protein>
    <submittedName>
        <fullName evidence="6">Alcohol dehydrogenase</fullName>
    </submittedName>
</protein>
<dbReference type="SMART" id="SM00829">
    <property type="entry name" value="PKS_ER"/>
    <property type="match status" value="1"/>
</dbReference>
<dbReference type="CDD" id="cd08254">
    <property type="entry name" value="hydroxyacyl_CoA_DH"/>
    <property type="match status" value="1"/>
</dbReference>
<dbReference type="SUPFAM" id="SSF51735">
    <property type="entry name" value="NAD(P)-binding Rossmann-fold domains"/>
    <property type="match status" value="1"/>
</dbReference>
<keyword evidence="1 4" id="KW-0479">Metal-binding</keyword>
<dbReference type="Gene3D" id="3.40.50.720">
    <property type="entry name" value="NAD(P)-binding Rossmann-like Domain"/>
    <property type="match status" value="1"/>
</dbReference>
<evidence type="ECO:0000256" key="1">
    <source>
        <dbReference type="ARBA" id="ARBA00022723"/>
    </source>
</evidence>
<dbReference type="OrthoDB" id="1879366at2759"/>
<evidence type="ECO:0000256" key="4">
    <source>
        <dbReference type="RuleBase" id="RU361277"/>
    </source>
</evidence>
<dbReference type="PANTHER" id="PTHR43401">
    <property type="entry name" value="L-THREONINE 3-DEHYDROGENASE"/>
    <property type="match status" value="1"/>
</dbReference>
<accession>A0A8K0R7K6</accession>
<sequence length="330" mass="34741">MTSTMKAYRFETPSEGLIYKDVPVPVPESNQVLVRIKAAGICHTDINIITGKDDTFFWKRPITLGHELAGEIVEIGANVTNFKVGDRVVAAITTKHPLTFGDVTTSPGIGKDGGFAEYVTVLEAKTVRIPDDVTFAHAAVATDAVATAYHSVIVDGEVTAGSKVAIIGLGGLGLSAAQIAVRQGAKVYGIELDTRKYVPAAQVGVYSCAKSFAKFPGARFDVILDFAGTGATTVAAAKAVRPGGRVVLIGLANRTAPIDTYELIALGVTIKASGGSSIQEVEKCLQMIADKEFDPTVEEVNFRQLKEGIDKLASGNVIGRLFTDPSKISG</sequence>
<name>A0A8K0R7K6_9PLEO</name>
<dbReference type="InterPro" id="IPR013149">
    <property type="entry name" value="ADH-like_C"/>
</dbReference>
<evidence type="ECO:0000259" key="5">
    <source>
        <dbReference type="SMART" id="SM00829"/>
    </source>
</evidence>
<dbReference type="Pfam" id="PF08240">
    <property type="entry name" value="ADH_N"/>
    <property type="match status" value="1"/>
</dbReference>
<dbReference type="InterPro" id="IPR013154">
    <property type="entry name" value="ADH-like_N"/>
</dbReference>
<dbReference type="GO" id="GO:0008270">
    <property type="term" value="F:zinc ion binding"/>
    <property type="evidence" value="ECO:0007669"/>
    <property type="project" value="InterPro"/>
</dbReference>
<feature type="domain" description="Enoyl reductase (ER)" evidence="5">
    <location>
        <begin position="12"/>
        <end position="323"/>
    </location>
</feature>
<dbReference type="Proteomes" id="UP000813461">
    <property type="component" value="Unassembled WGS sequence"/>
</dbReference>
<organism evidence="6 7">
    <name type="scientific">Paraphoma chrysanthemicola</name>
    <dbReference type="NCBI Taxonomy" id="798071"/>
    <lineage>
        <taxon>Eukaryota</taxon>
        <taxon>Fungi</taxon>
        <taxon>Dikarya</taxon>
        <taxon>Ascomycota</taxon>
        <taxon>Pezizomycotina</taxon>
        <taxon>Dothideomycetes</taxon>
        <taxon>Pleosporomycetidae</taxon>
        <taxon>Pleosporales</taxon>
        <taxon>Pleosporineae</taxon>
        <taxon>Phaeosphaeriaceae</taxon>
        <taxon>Paraphoma</taxon>
    </lineage>
</organism>
<dbReference type="InterPro" id="IPR050129">
    <property type="entry name" value="Zn_alcohol_dh"/>
</dbReference>
<dbReference type="Gene3D" id="3.90.180.10">
    <property type="entry name" value="Medium-chain alcohol dehydrogenases, catalytic domain"/>
    <property type="match status" value="1"/>
</dbReference>
<evidence type="ECO:0000313" key="6">
    <source>
        <dbReference type="EMBL" id="KAH7088262.1"/>
    </source>
</evidence>
<keyword evidence="7" id="KW-1185">Reference proteome</keyword>
<dbReference type="AlphaFoldDB" id="A0A8K0R7K6"/>
<comment type="cofactor">
    <cofactor evidence="4">
        <name>Zn(2+)</name>
        <dbReference type="ChEBI" id="CHEBI:29105"/>
    </cofactor>
</comment>
<evidence type="ECO:0000256" key="2">
    <source>
        <dbReference type="ARBA" id="ARBA00022833"/>
    </source>
</evidence>
<dbReference type="Pfam" id="PF00107">
    <property type="entry name" value="ADH_zinc_N"/>
    <property type="match status" value="1"/>
</dbReference>
<dbReference type="PROSITE" id="PS00059">
    <property type="entry name" value="ADH_ZINC"/>
    <property type="match status" value="1"/>
</dbReference>
<dbReference type="InterPro" id="IPR020843">
    <property type="entry name" value="ER"/>
</dbReference>
<dbReference type="InterPro" id="IPR011032">
    <property type="entry name" value="GroES-like_sf"/>
</dbReference>
<keyword evidence="2 4" id="KW-0862">Zinc</keyword>
<dbReference type="GO" id="GO:0016491">
    <property type="term" value="F:oxidoreductase activity"/>
    <property type="evidence" value="ECO:0007669"/>
    <property type="project" value="UniProtKB-KW"/>
</dbReference>
<evidence type="ECO:0000313" key="7">
    <source>
        <dbReference type="Proteomes" id="UP000813461"/>
    </source>
</evidence>
<evidence type="ECO:0000256" key="3">
    <source>
        <dbReference type="ARBA" id="ARBA00023002"/>
    </source>
</evidence>
<comment type="similarity">
    <text evidence="4">Belongs to the zinc-containing alcohol dehydrogenase family.</text>
</comment>
<keyword evidence="3" id="KW-0560">Oxidoreductase</keyword>
<comment type="caution">
    <text evidence="6">The sequence shown here is derived from an EMBL/GenBank/DDBJ whole genome shotgun (WGS) entry which is preliminary data.</text>
</comment>
<dbReference type="PANTHER" id="PTHR43401:SF2">
    <property type="entry name" value="L-THREONINE 3-DEHYDROGENASE"/>
    <property type="match status" value="1"/>
</dbReference>